<protein>
    <submittedName>
        <fullName evidence="1">DsrE/DsrF/DrsH-like family protein</fullName>
    </submittedName>
</protein>
<dbReference type="EMBL" id="CP136864">
    <property type="protein sequence ID" value="WOJ94782.1"/>
    <property type="molecule type" value="Genomic_DNA"/>
</dbReference>
<reference evidence="1 2" key="1">
    <citation type="submission" date="2023-10" db="EMBL/GenBank/DDBJ databases">
        <title>Two novel species belonging to the OM43/NOR5 clade.</title>
        <authorList>
            <person name="Park M."/>
        </authorList>
    </citation>
    <scope>NUCLEOTIDE SEQUENCE [LARGE SCALE GENOMIC DNA]</scope>
    <source>
        <strain evidence="1 2">IMCC43200</strain>
    </source>
</reference>
<evidence type="ECO:0000313" key="1">
    <source>
        <dbReference type="EMBL" id="WOJ94782.1"/>
    </source>
</evidence>
<dbReference type="Gene3D" id="3.40.1260.10">
    <property type="entry name" value="DsrEFH-like"/>
    <property type="match status" value="1"/>
</dbReference>
<organism evidence="1 2">
    <name type="scientific">Congregibacter variabilis</name>
    <dbReference type="NCBI Taxonomy" id="3081200"/>
    <lineage>
        <taxon>Bacteria</taxon>
        <taxon>Pseudomonadati</taxon>
        <taxon>Pseudomonadota</taxon>
        <taxon>Gammaproteobacteria</taxon>
        <taxon>Cellvibrionales</taxon>
        <taxon>Halieaceae</taxon>
        <taxon>Congregibacter</taxon>
    </lineage>
</organism>
<keyword evidence="2" id="KW-1185">Reference proteome</keyword>
<dbReference type="PANTHER" id="PTHR34655:SF2">
    <property type="entry name" value="PEROXIREDOXIN FAMILY PROTEIN"/>
    <property type="match status" value="1"/>
</dbReference>
<dbReference type="InterPro" id="IPR027396">
    <property type="entry name" value="DsrEFH-like"/>
</dbReference>
<dbReference type="RefSeq" id="WP_407349415.1">
    <property type="nucleotide sequence ID" value="NZ_CP136864.1"/>
</dbReference>
<dbReference type="PANTHER" id="PTHR34655">
    <property type="entry name" value="CONSERVED WITHIN P. AEROPHILUM"/>
    <property type="match status" value="1"/>
</dbReference>
<evidence type="ECO:0000313" key="2">
    <source>
        <dbReference type="Proteomes" id="UP001626537"/>
    </source>
</evidence>
<dbReference type="Proteomes" id="UP001626537">
    <property type="component" value="Chromosome"/>
</dbReference>
<gene>
    <name evidence="1" type="ORF">R0135_06340</name>
</gene>
<dbReference type="Pfam" id="PF13686">
    <property type="entry name" value="DrsE_2"/>
    <property type="match status" value="1"/>
</dbReference>
<sequence>MSEAIEKVSIVISKGSLEGIYPGLIMANGARMEGIEANLFFTFFGLDAVHKKRHDNIKVATVGNPGLHMATMLGSLPGVSALVTHFMMKEMDKLDIPPIPEFLEMIGDSGAGIYGCKASVDMFHLSEDDFVDQMTGVITVGEFYEMAAGGQIIFT</sequence>
<accession>A0ABZ0I5J8</accession>
<dbReference type="SUPFAM" id="SSF75169">
    <property type="entry name" value="DsrEFH-like"/>
    <property type="match status" value="1"/>
</dbReference>
<proteinExistence type="predicted"/>
<dbReference type="InterPro" id="IPR032836">
    <property type="entry name" value="DsrE2-like"/>
</dbReference>
<name>A0ABZ0I5J8_9GAMM</name>